<organism evidence="1 2">
    <name type="scientific">Maribacter arenosus</name>
    <dbReference type="NCBI Taxonomy" id="1854708"/>
    <lineage>
        <taxon>Bacteria</taxon>
        <taxon>Pseudomonadati</taxon>
        <taxon>Bacteroidota</taxon>
        <taxon>Flavobacteriia</taxon>
        <taxon>Flavobacteriales</taxon>
        <taxon>Flavobacteriaceae</taxon>
        <taxon>Maribacter</taxon>
    </lineage>
</organism>
<sequence>MAKKVNVSSLLNSAMNDEINLAETVKGLKAQRNEKTVPILNRAHSERNRYSGEMPDYSELNYQNTEVTKEHPKIIELESLLGQENFSDRKEQFIFRLSQQCFDDYEELTRTVNYKLNKKLSRNDIMRKVLEDYHTNKLEDLLKVLHTL</sequence>
<dbReference type="RefSeq" id="WP_188315053.1">
    <property type="nucleotide sequence ID" value="NZ_JABTCG010000005.1"/>
</dbReference>
<comment type="caution">
    <text evidence="1">The sequence shown here is derived from an EMBL/GenBank/DDBJ whole genome shotgun (WGS) entry which is preliminary data.</text>
</comment>
<evidence type="ECO:0000313" key="2">
    <source>
        <dbReference type="Proteomes" id="UP000598350"/>
    </source>
</evidence>
<dbReference type="Proteomes" id="UP000598350">
    <property type="component" value="Unassembled WGS sequence"/>
</dbReference>
<evidence type="ECO:0000313" key="1">
    <source>
        <dbReference type="EMBL" id="MBD0851938.1"/>
    </source>
</evidence>
<accession>A0ABR7VHP3</accession>
<gene>
    <name evidence="1" type="ORF">HPE63_14750</name>
</gene>
<protein>
    <submittedName>
        <fullName evidence="1">Uncharacterized protein</fullName>
    </submittedName>
</protein>
<reference evidence="1 2" key="1">
    <citation type="submission" date="2020-05" db="EMBL/GenBank/DDBJ databases">
        <title>The draft genome sequence of Maribacter arenosus CAU 1321.</title>
        <authorList>
            <person name="Mu L."/>
        </authorList>
    </citation>
    <scope>NUCLEOTIDE SEQUENCE [LARGE SCALE GENOMIC DNA]</scope>
    <source>
        <strain evidence="1 2">CAU 1321</strain>
    </source>
</reference>
<dbReference type="EMBL" id="JABTCG010000005">
    <property type="protein sequence ID" value="MBD0851938.1"/>
    <property type="molecule type" value="Genomic_DNA"/>
</dbReference>
<proteinExistence type="predicted"/>
<keyword evidence="2" id="KW-1185">Reference proteome</keyword>
<name>A0ABR7VHP3_9FLAO</name>